<dbReference type="PANTHER" id="PTHR31297:SF1">
    <property type="entry name" value="GLUCAN 1,3-BETA-GLUCOSIDASE I_II-RELATED"/>
    <property type="match status" value="1"/>
</dbReference>
<keyword evidence="4 11" id="KW-0732">Signal</keyword>
<evidence type="ECO:0000256" key="6">
    <source>
        <dbReference type="ARBA" id="ARBA00023295"/>
    </source>
</evidence>
<sequence>MGIVNNLILALAYLSVVRAAPFSTKRAETFNFNDQTVRGVNLGGWFVLEPWITPSLFERWADGGGVVDEYTLTAALGKQTAQNVLTQHWASFITEPDFQEIASYGLNHVRIPIGYWALEPNPADPYVQGQLPFLDNAIRWARNAGLRVMLDLHGAPGSQNGFDNSGKAGSINWQSGNNVPNTLTAIQNLANRYRGDNDVVTSIELLNEPANWGNNMGLVKKFYYDGWGNVRTTSQTTAVVIHDAFLDPQTYWNGFMDVASGVYEVILDTHIYQIFSREEVAMKPCAHVQAACGAAPRLGGTDKWTIVGEWTGAQTDCARWLNGLGKGARYDGTLPSASSGYYGSCQKKFTGTVNDMLQVDKINLEYFVEAQLDAYEARTGWIFWTWKTETAPEWHFQNLTRAGLIPQPLTSRKHPGQCQTSQCLIPGN</sequence>
<evidence type="ECO:0000256" key="9">
    <source>
        <dbReference type="ARBA" id="ARBA00038929"/>
    </source>
</evidence>
<proteinExistence type="inferred from homology"/>
<comment type="similarity">
    <text evidence="2 10">Belongs to the glycosyl hydrolase 5 (cellulase A) family.</text>
</comment>
<gene>
    <name evidence="13" type="ORF">BJ875DRAFT_266715</name>
</gene>
<evidence type="ECO:0000256" key="1">
    <source>
        <dbReference type="ARBA" id="ARBA00004613"/>
    </source>
</evidence>
<evidence type="ECO:0000313" key="13">
    <source>
        <dbReference type="EMBL" id="KAG9235587.1"/>
    </source>
</evidence>
<dbReference type="GO" id="GO:0009986">
    <property type="term" value="C:cell surface"/>
    <property type="evidence" value="ECO:0007669"/>
    <property type="project" value="TreeGrafter"/>
</dbReference>
<keyword evidence="6 10" id="KW-0326">Glycosidase</keyword>
<dbReference type="Gene3D" id="3.20.20.80">
    <property type="entry name" value="Glycosidases"/>
    <property type="match status" value="1"/>
</dbReference>
<evidence type="ECO:0000256" key="3">
    <source>
        <dbReference type="ARBA" id="ARBA00022525"/>
    </source>
</evidence>
<evidence type="ECO:0000256" key="4">
    <source>
        <dbReference type="ARBA" id="ARBA00022729"/>
    </source>
</evidence>
<dbReference type="InterPro" id="IPR001547">
    <property type="entry name" value="Glyco_hydro_5"/>
</dbReference>
<evidence type="ECO:0000256" key="2">
    <source>
        <dbReference type="ARBA" id="ARBA00005641"/>
    </source>
</evidence>
<evidence type="ECO:0000313" key="14">
    <source>
        <dbReference type="Proteomes" id="UP000824998"/>
    </source>
</evidence>
<keyword evidence="5 10" id="KW-0378">Hydrolase</keyword>
<name>A0A9P8C6T7_9HELO</name>
<dbReference type="SUPFAM" id="SSF51445">
    <property type="entry name" value="(Trans)glycosidases"/>
    <property type="match status" value="1"/>
</dbReference>
<comment type="catalytic activity">
    <reaction evidence="8">
        <text>Successive hydrolysis of beta-D-glucose units from the non-reducing ends of (1-&gt;3)-beta-D-glucans, releasing alpha-glucose.</text>
        <dbReference type="EC" id="3.2.1.58"/>
    </reaction>
</comment>
<evidence type="ECO:0000256" key="5">
    <source>
        <dbReference type="ARBA" id="ARBA00022801"/>
    </source>
</evidence>
<keyword evidence="14" id="KW-1185">Reference proteome</keyword>
<dbReference type="OrthoDB" id="62120at2759"/>
<dbReference type="GO" id="GO:0005576">
    <property type="term" value="C:extracellular region"/>
    <property type="evidence" value="ECO:0007669"/>
    <property type="project" value="UniProtKB-SubCell"/>
</dbReference>
<dbReference type="Pfam" id="PF00150">
    <property type="entry name" value="Cellulase"/>
    <property type="match status" value="1"/>
</dbReference>
<dbReference type="FunFam" id="3.20.20.80:FF:000033">
    <property type="entry name" value="Glucan 1,3-beta-glucosidase A"/>
    <property type="match status" value="1"/>
</dbReference>
<feature type="chain" id="PRO_5040119862" description="glucan 1,3-beta-glucosidase" evidence="11">
    <location>
        <begin position="20"/>
        <end position="428"/>
    </location>
</feature>
<organism evidence="13 14">
    <name type="scientific">Amylocarpus encephaloides</name>
    <dbReference type="NCBI Taxonomy" id="45428"/>
    <lineage>
        <taxon>Eukaryota</taxon>
        <taxon>Fungi</taxon>
        <taxon>Dikarya</taxon>
        <taxon>Ascomycota</taxon>
        <taxon>Pezizomycotina</taxon>
        <taxon>Leotiomycetes</taxon>
        <taxon>Helotiales</taxon>
        <taxon>Helotiales incertae sedis</taxon>
        <taxon>Amylocarpus</taxon>
    </lineage>
</organism>
<feature type="signal peptide" evidence="11">
    <location>
        <begin position="1"/>
        <end position="19"/>
    </location>
</feature>
<dbReference type="PANTHER" id="PTHR31297">
    <property type="entry name" value="GLUCAN ENDO-1,6-BETA-GLUCOSIDASE B"/>
    <property type="match status" value="1"/>
</dbReference>
<comment type="subcellular location">
    <subcellularLocation>
        <location evidence="1">Secreted</location>
    </subcellularLocation>
</comment>
<dbReference type="GO" id="GO:0009251">
    <property type="term" value="P:glucan catabolic process"/>
    <property type="evidence" value="ECO:0007669"/>
    <property type="project" value="TreeGrafter"/>
</dbReference>
<protein>
    <recommendedName>
        <fullName evidence="9">glucan 1,3-beta-glucosidase</fullName>
        <ecNumber evidence="9">3.2.1.58</ecNumber>
    </recommendedName>
</protein>
<evidence type="ECO:0000256" key="10">
    <source>
        <dbReference type="RuleBase" id="RU361153"/>
    </source>
</evidence>
<evidence type="ECO:0000256" key="7">
    <source>
        <dbReference type="ARBA" id="ARBA00023316"/>
    </source>
</evidence>
<dbReference type="AlphaFoldDB" id="A0A9P8C6T7"/>
<dbReference type="EC" id="3.2.1.58" evidence="9"/>
<dbReference type="GO" id="GO:0071555">
    <property type="term" value="P:cell wall organization"/>
    <property type="evidence" value="ECO:0007669"/>
    <property type="project" value="UniProtKB-KW"/>
</dbReference>
<evidence type="ECO:0000259" key="12">
    <source>
        <dbReference type="Pfam" id="PF00150"/>
    </source>
</evidence>
<feature type="domain" description="Glycoside hydrolase family 5" evidence="12">
    <location>
        <begin position="79"/>
        <end position="241"/>
    </location>
</feature>
<evidence type="ECO:0000256" key="11">
    <source>
        <dbReference type="SAM" id="SignalP"/>
    </source>
</evidence>
<reference evidence="13" key="1">
    <citation type="journal article" date="2021" name="IMA Fungus">
        <title>Genomic characterization of three marine fungi, including Emericellopsis atlantica sp. nov. with signatures of a generalist lifestyle and marine biomass degradation.</title>
        <authorList>
            <person name="Hagestad O.C."/>
            <person name="Hou L."/>
            <person name="Andersen J.H."/>
            <person name="Hansen E.H."/>
            <person name="Altermark B."/>
            <person name="Li C."/>
            <person name="Kuhnert E."/>
            <person name="Cox R.J."/>
            <person name="Crous P.W."/>
            <person name="Spatafora J.W."/>
            <person name="Lail K."/>
            <person name="Amirebrahimi M."/>
            <person name="Lipzen A."/>
            <person name="Pangilinan J."/>
            <person name="Andreopoulos W."/>
            <person name="Hayes R.D."/>
            <person name="Ng V."/>
            <person name="Grigoriev I.V."/>
            <person name="Jackson S.A."/>
            <person name="Sutton T.D.S."/>
            <person name="Dobson A.D.W."/>
            <person name="Rama T."/>
        </authorList>
    </citation>
    <scope>NUCLEOTIDE SEQUENCE</scope>
    <source>
        <strain evidence="13">TRa018bII</strain>
    </source>
</reference>
<dbReference type="InterPro" id="IPR050386">
    <property type="entry name" value="Glycosyl_hydrolase_5"/>
</dbReference>
<comment type="caution">
    <text evidence="13">The sequence shown here is derived from an EMBL/GenBank/DDBJ whole genome shotgun (WGS) entry which is preliminary data.</text>
</comment>
<keyword evidence="7" id="KW-0961">Cell wall biogenesis/degradation</keyword>
<dbReference type="EMBL" id="MU251428">
    <property type="protein sequence ID" value="KAG9235587.1"/>
    <property type="molecule type" value="Genomic_DNA"/>
</dbReference>
<accession>A0A9P8C6T7</accession>
<dbReference type="InterPro" id="IPR017853">
    <property type="entry name" value="GH"/>
</dbReference>
<dbReference type="Proteomes" id="UP000824998">
    <property type="component" value="Unassembled WGS sequence"/>
</dbReference>
<dbReference type="GO" id="GO:0004338">
    <property type="term" value="F:glucan exo-1,3-beta-glucosidase activity"/>
    <property type="evidence" value="ECO:0007669"/>
    <property type="project" value="UniProtKB-EC"/>
</dbReference>
<evidence type="ECO:0000256" key="8">
    <source>
        <dbReference type="ARBA" id="ARBA00036824"/>
    </source>
</evidence>
<keyword evidence="3" id="KW-0964">Secreted</keyword>